<dbReference type="InterPro" id="IPR013783">
    <property type="entry name" value="Ig-like_fold"/>
</dbReference>
<dbReference type="EMBL" id="KZ345484">
    <property type="protein sequence ID" value="PIO73292.1"/>
    <property type="molecule type" value="Genomic_DNA"/>
</dbReference>
<dbReference type="SUPFAM" id="SSF49265">
    <property type="entry name" value="Fibronectin type III"/>
    <property type="match status" value="1"/>
</dbReference>
<protein>
    <submittedName>
        <fullName evidence="3">Fibronectin type III domain protein</fullName>
    </submittedName>
</protein>
<evidence type="ECO:0000259" key="2">
    <source>
        <dbReference type="PROSITE" id="PS50853"/>
    </source>
</evidence>
<dbReference type="InterPro" id="IPR036116">
    <property type="entry name" value="FN3_sf"/>
</dbReference>
<organism evidence="3 4">
    <name type="scientific">Teladorsagia circumcincta</name>
    <name type="common">Brown stomach worm</name>
    <name type="synonym">Ostertagia circumcincta</name>
    <dbReference type="NCBI Taxonomy" id="45464"/>
    <lineage>
        <taxon>Eukaryota</taxon>
        <taxon>Metazoa</taxon>
        <taxon>Ecdysozoa</taxon>
        <taxon>Nematoda</taxon>
        <taxon>Chromadorea</taxon>
        <taxon>Rhabditida</taxon>
        <taxon>Rhabditina</taxon>
        <taxon>Rhabditomorpha</taxon>
        <taxon>Strongyloidea</taxon>
        <taxon>Trichostrongylidae</taxon>
        <taxon>Teladorsagia</taxon>
    </lineage>
</organism>
<name>A0A2G9UU73_TELCI</name>
<proteinExistence type="predicted"/>
<evidence type="ECO:0000313" key="4">
    <source>
        <dbReference type="Proteomes" id="UP000230423"/>
    </source>
</evidence>
<evidence type="ECO:0000313" key="3">
    <source>
        <dbReference type="EMBL" id="PIO73292.1"/>
    </source>
</evidence>
<reference evidence="3 4" key="1">
    <citation type="submission" date="2015-09" db="EMBL/GenBank/DDBJ databases">
        <title>Draft genome of the parasitic nematode Teladorsagia circumcincta isolate WARC Sus (inbred).</title>
        <authorList>
            <person name="Mitreva M."/>
        </authorList>
    </citation>
    <scope>NUCLEOTIDE SEQUENCE [LARGE SCALE GENOMIC DNA]</scope>
    <source>
        <strain evidence="3 4">S</strain>
    </source>
</reference>
<sequence length="244" mass="26880">MFDSTSGEGTVDENDEGEKSLASAHSSIILDEVAVASSEDDLSTMSSAESAISSADVFDAIINKAPGPLDIPIMRALVGPPTNVRVEATSNSSAVVQWDFENGQVDGFVVKYMHEPGGRSDTERWTARTVMSPTSRHLEVPHLTAHKPYAFCVLAIKNNRQGACSDPPTLLERLTPTYMVQNLVVEWKTSNSVKLRWDYNGPVHVGFYLNHTGKKEYFDHTLAMKSMTTPGFKHELDEGSREYL</sequence>
<dbReference type="CDD" id="cd00063">
    <property type="entry name" value="FN3"/>
    <property type="match status" value="1"/>
</dbReference>
<evidence type="ECO:0000256" key="1">
    <source>
        <dbReference type="SAM" id="MobiDB-lite"/>
    </source>
</evidence>
<dbReference type="InterPro" id="IPR003961">
    <property type="entry name" value="FN3_dom"/>
</dbReference>
<dbReference type="Gene3D" id="2.60.40.10">
    <property type="entry name" value="Immunoglobulins"/>
    <property type="match status" value="1"/>
</dbReference>
<dbReference type="Pfam" id="PF00041">
    <property type="entry name" value="fn3"/>
    <property type="match status" value="1"/>
</dbReference>
<dbReference type="SMART" id="SM00060">
    <property type="entry name" value="FN3"/>
    <property type="match status" value="1"/>
</dbReference>
<dbReference type="Proteomes" id="UP000230423">
    <property type="component" value="Unassembled WGS sequence"/>
</dbReference>
<dbReference type="OrthoDB" id="10253954at2759"/>
<accession>A0A2G9UU73</accession>
<gene>
    <name evidence="3" type="ORF">TELCIR_04740</name>
</gene>
<dbReference type="PROSITE" id="PS50853">
    <property type="entry name" value="FN3"/>
    <property type="match status" value="1"/>
</dbReference>
<feature type="domain" description="Fibronectin type-III" evidence="2">
    <location>
        <begin position="80"/>
        <end position="177"/>
    </location>
</feature>
<dbReference type="AlphaFoldDB" id="A0A2G9UU73"/>
<keyword evidence="4" id="KW-1185">Reference proteome</keyword>
<feature type="region of interest" description="Disordered" evidence="1">
    <location>
        <begin position="1"/>
        <end position="20"/>
    </location>
</feature>